<evidence type="ECO:0000313" key="3">
    <source>
        <dbReference type="Proteomes" id="UP000196649"/>
    </source>
</evidence>
<evidence type="ECO:0000313" key="2">
    <source>
        <dbReference type="EMBL" id="OWF31917.1"/>
    </source>
</evidence>
<feature type="region of interest" description="Disordered" evidence="1">
    <location>
        <begin position="52"/>
        <end position="74"/>
    </location>
</feature>
<dbReference type="AlphaFoldDB" id="A0A210P603"/>
<dbReference type="RefSeq" id="WP_054642031.1">
    <property type="nucleotide sequence ID" value="NZ_LNUB01000002.1"/>
</dbReference>
<sequence>MVNVIDNEARNRSNMMPVGIKIIDDKGNTTHTARTDLGTNYISLESKWFGSSSNNTGGSTGGNTGGGTDSNHPAAGADYYAGSLADGEITQRNLEWAGTDDPTQSNKITFADDPGTKIFGQFDGITILGHIQKTTMTNGTLGAVTSIPINYDPYNAVKDGHFTTTSPYPLYIQTASLPVGQKITVQIAGIGENISGKNVKAPTISFTFNADKTMTIDHTAGYDNDGNSAGATGANYQFVVDTIATFSTQPAVAQLPPSVNLFTGSTSGKIALVGPSEFYENTMDGLNLALDQYIASSGNSSTHDFWRSGFTNYRINLSVTLPAIKLKKQDLIINNVVDITSQLNNLIGQKVTFEYYYVTSYVPLVYPTIDSIQNATCKILNNSAIETNVSFVLKSSDGDKLNSVFNISKVMTYKD</sequence>
<protein>
    <submittedName>
        <fullName evidence="2">Uncharacterized protein</fullName>
    </submittedName>
</protein>
<dbReference type="EMBL" id="MXAL01000016">
    <property type="protein sequence ID" value="OWF31917.1"/>
    <property type="molecule type" value="Genomic_DNA"/>
</dbReference>
<dbReference type="Proteomes" id="UP000196649">
    <property type="component" value="Unassembled WGS sequence"/>
</dbReference>
<gene>
    <name evidence="2" type="ORF">LKACC12383_02530</name>
</gene>
<comment type="caution">
    <text evidence="2">The sequence shown here is derived from an EMBL/GenBank/DDBJ whole genome shotgun (WGS) entry which is preliminary data.</text>
</comment>
<reference evidence="2 3" key="1">
    <citation type="submission" date="2017-03" db="EMBL/GenBank/DDBJ databases">
        <title>Genome sequence of Lactobacillus kimchii KACC 12383.</title>
        <authorList>
            <person name="Chun J."/>
        </authorList>
    </citation>
    <scope>NUCLEOTIDE SEQUENCE [LARGE SCALE GENOMIC DNA]</scope>
    <source>
        <strain evidence="2 3">KACC 12383</strain>
    </source>
</reference>
<feature type="compositionally biased region" description="Gly residues" evidence="1">
    <location>
        <begin position="58"/>
        <end position="68"/>
    </location>
</feature>
<organism evidence="2 3">
    <name type="scientific">Companilactobacillus kimchii</name>
    <dbReference type="NCBI Taxonomy" id="2801452"/>
    <lineage>
        <taxon>Bacteria</taxon>
        <taxon>Bacillati</taxon>
        <taxon>Bacillota</taxon>
        <taxon>Bacilli</taxon>
        <taxon>Lactobacillales</taxon>
        <taxon>Lactobacillaceae</taxon>
        <taxon>Companilactobacillus</taxon>
    </lineage>
</organism>
<name>A0A210P603_9LACO</name>
<evidence type="ECO:0000256" key="1">
    <source>
        <dbReference type="SAM" id="MobiDB-lite"/>
    </source>
</evidence>
<accession>A0A210P603</accession>
<proteinExistence type="predicted"/>